<dbReference type="AlphaFoldDB" id="A0A7X0C1J2"/>
<name>A0A7X0C1J2_9ACTN</name>
<dbReference type="RefSeq" id="WP_185084499.1">
    <property type="nucleotide sequence ID" value="NZ_JACHJB010000001.1"/>
</dbReference>
<protein>
    <recommendedName>
        <fullName evidence="3">DUF4034 domain-containing protein</fullName>
    </recommendedName>
</protein>
<accession>A0A7X0C1J2</accession>
<reference evidence="1 2" key="1">
    <citation type="submission" date="2020-08" db="EMBL/GenBank/DDBJ databases">
        <title>Sequencing the genomes of 1000 actinobacteria strains.</title>
        <authorList>
            <person name="Klenk H.-P."/>
        </authorList>
    </citation>
    <scope>NUCLEOTIDE SEQUENCE [LARGE SCALE GENOMIC DNA]</scope>
    <source>
        <strain evidence="1 2">DSM 45913</strain>
    </source>
</reference>
<dbReference type="EMBL" id="JACHJB010000001">
    <property type="protein sequence ID" value="MBB6346780.1"/>
    <property type="molecule type" value="Genomic_DNA"/>
</dbReference>
<dbReference type="Proteomes" id="UP000583800">
    <property type="component" value="Unassembled WGS sequence"/>
</dbReference>
<evidence type="ECO:0000313" key="1">
    <source>
        <dbReference type="EMBL" id="MBB6346780.1"/>
    </source>
</evidence>
<organism evidence="1 2">
    <name type="scientific">Nonomuraea muscovyensis</name>
    <dbReference type="NCBI Taxonomy" id="1124761"/>
    <lineage>
        <taxon>Bacteria</taxon>
        <taxon>Bacillati</taxon>
        <taxon>Actinomycetota</taxon>
        <taxon>Actinomycetes</taxon>
        <taxon>Streptosporangiales</taxon>
        <taxon>Streptosporangiaceae</taxon>
        <taxon>Nonomuraea</taxon>
    </lineage>
</organism>
<gene>
    <name evidence="1" type="ORF">FHU36_003289</name>
</gene>
<evidence type="ECO:0000313" key="2">
    <source>
        <dbReference type="Proteomes" id="UP000583800"/>
    </source>
</evidence>
<keyword evidence="2" id="KW-1185">Reference proteome</keyword>
<proteinExistence type="predicted"/>
<comment type="caution">
    <text evidence="1">The sequence shown here is derived from an EMBL/GenBank/DDBJ whole genome shotgun (WGS) entry which is preliminary data.</text>
</comment>
<evidence type="ECO:0008006" key="3">
    <source>
        <dbReference type="Google" id="ProtNLM"/>
    </source>
</evidence>
<sequence>MLLVNVVRAGVVLENASHMRIGQAWDDPSLDAALPGVRAGRLDQGLELIRAARGDNELRALRVQELALAARSHTDALARLPENDPDALLWLGAARVKHAWDIRGASLARYVDDDRFTRFHEALEAAEPPLRRAAEALPEDPVPWAQPQWHAVGRQAGRPALDRIWRELHTRDPALYAGHHGRAQALCAKWYGSDDELLTFAHDTVEASRPGDPVTAILPLAHFEIAWQEADYSGHDNEETLRARFRRPDVSGELIEAADKWRVGSLPHPFAPEAMHLFGAAFSYSGHHSRAQTLLTGAGRRVPEILPWAAASITPGRRYARARRELGIT</sequence>